<dbReference type="EMBL" id="UYYA01004450">
    <property type="protein sequence ID" value="VDM61913.1"/>
    <property type="molecule type" value="Genomic_DNA"/>
</dbReference>
<reference evidence="3" key="1">
    <citation type="submission" date="2017-02" db="UniProtKB">
        <authorList>
            <consortium name="WormBaseParasite"/>
        </authorList>
    </citation>
    <scope>IDENTIFICATION</scope>
</reference>
<evidence type="ECO:0000313" key="1">
    <source>
        <dbReference type="EMBL" id="VDM61913.1"/>
    </source>
</evidence>
<evidence type="ECO:0000313" key="2">
    <source>
        <dbReference type="Proteomes" id="UP000267027"/>
    </source>
</evidence>
<protein>
    <submittedName>
        <fullName evidence="1 3">Uncharacterized protein</fullName>
    </submittedName>
</protein>
<dbReference type="WBParaSite" id="ACOC_0001032701-mRNA-1">
    <property type="protein sequence ID" value="ACOC_0001032701-mRNA-1"/>
    <property type="gene ID" value="ACOC_0001032701"/>
</dbReference>
<keyword evidence="2" id="KW-1185">Reference proteome</keyword>
<dbReference type="AlphaFoldDB" id="A0A0R3PW48"/>
<reference evidence="1 2" key="2">
    <citation type="submission" date="2018-11" db="EMBL/GenBank/DDBJ databases">
        <authorList>
            <consortium name="Pathogen Informatics"/>
        </authorList>
    </citation>
    <scope>NUCLEOTIDE SEQUENCE [LARGE SCALE GENOMIC DNA]</scope>
    <source>
        <strain evidence="1 2">Costa Rica</strain>
    </source>
</reference>
<gene>
    <name evidence="1" type="ORF">ACOC_LOCUS10328</name>
</gene>
<proteinExistence type="predicted"/>
<name>A0A0R3PW48_ANGCS</name>
<sequence length="84" mass="9639">MLCMKLHTWMGGLDELNGYQHMFALPYVSLCESDWCRLDCSQMIKQFRSTIAHGPPRILENCSMMSDQMVPSVRLEPCWAALGK</sequence>
<accession>A0A0R3PW48</accession>
<evidence type="ECO:0000313" key="3">
    <source>
        <dbReference type="WBParaSite" id="ACOC_0001032701-mRNA-1"/>
    </source>
</evidence>
<organism evidence="3">
    <name type="scientific">Angiostrongylus costaricensis</name>
    <name type="common">Nematode worm</name>
    <dbReference type="NCBI Taxonomy" id="334426"/>
    <lineage>
        <taxon>Eukaryota</taxon>
        <taxon>Metazoa</taxon>
        <taxon>Ecdysozoa</taxon>
        <taxon>Nematoda</taxon>
        <taxon>Chromadorea</taxon>
        <taxon>Rhabditida</taxon>
        <taxon>Rhabditina</taxon>
        <taxon>Rhabditomorpha</taxon>
        <taxon>Strongyloidea</taxon>
        <taxon>Metastrongylidae</taxon>
        <taxon>Angiostrongylus</taxon>
    </lineage>
</organism>
<dbReference type="Proteomes" id="UP000267027">
    <property type="component" value="Unassembled WGS sequence"/>
</dbReference>